<keyword evidence="1" id="KW-0812">Transmembrane</keyword>
<protein>
    <recommendedName>
        <fullName evidence="4">DUF4083 domain-containing protein</fullName>
    </recommendedName>
</protein>
<accession>A0ABN1M4K1</accession>
<reference evidence="2 3" key="1">
    <citation type="journal article" date="2019" name="Int. J. Syst. Evol. Microbiol.">
        <title>The Global Catalogue of Microorganisms (GCM) 10K type strain sequencing project: providing services to taxonomists for standard genome sequencing and annotation.</title>
        <authorList>
            <consortium name="The Broad Institute Genomics Platform"/>
            <consortium name="The Broad Institute Genome Sequencing Center for Infectious Disease"/>
            <person name="Wu L."/>
            <person name="Ma J."/>
        </authorList>
    </citation>
    <scope>NUCLEOTIDE SEQUENCE [LARGE SCALE GENOMIC DNA]</scope>
    <source>
        <strain evidence="2 3">JCM 6486</strain>
    </source>
</reference>
<comment type="caution">
    <text evidence="2">The sequence shown here is derived from an EMBL/GenBank/DDBJ whole genome shotgun (WGS) entry which is preliminary data.</text>
</comment>
<dbReference type="RefSeq" id="WP_346044690.1">
    <property type="nucleotide sequence ID" value="NZ_BAAACP010000008.1"/>
</dbReference>
<organism evidence="2 3">
    <name type="scientific">Paraclostridium tenue</name>
    <dbReference type="NCBI Taxonomy" id="1737"/>
    <lineage>
        <taxon>Bacteria</taxon>
        <taxon>Bacillati</taxon>
        <taxon>Bacillota</taxon>
        <taxon>Clostridia</taxon>
        <taxon>Peptostreptococcales</taxon>
        <taxon>Peptostreptococcaceae</taxon>
        <taxon>Paraclostridium</taxon>
    </lineage>
</organism>
<proteinExistence type="predicted"/>
<evidence type="ECO:0008006" key="4">
    <source>
        <dbReference type="Google" id="ProtNLM"/>
    </source>
</evidence>
<dbReference type="EMBL" id="BAAACP010000008">
    <property type="protein sequence ID" value="GAA0864050.1"/>
    <property type="molecule type" value="Genomic_DNA"/>
</dbReference>
<keyword evidence="1" id="KW-1133">Transmembrane helix</keyword>
<dbReference type="Proteomes" id="UP001400965">
    <property type="component" value="Unassembled WGS sequence"/>
</dbReference>
<evidence type="ECO:0000313" key="3">
    <source>
        <dbReference type="Proteomes" id="UP001400965"/>
    </source>
</evidence>
<evidence type="ECO:0000256" key="1">
    <source>
        <dbReference type="SAM" id="Phobius"/>
    </source>
</evidence>
<evidence type="ECO:0000313" key="2">
    <source>
        <dbReference type="EMBL" id="GAA0864050.1"/>
    </source>
</evidence>
<keyword evidence="3" id="KW-1185">Reference proteome</keyword>
<sequence length="70" mass="8312">MEIKPLIGISYELIFQIFNAILILAILILIIYMIYNFIDKVVNKNKYQNRIIELESKVKELENKINNNKV</sequence>
<name>A0ABN1M4K1_9FIRM</name>
<keyword evidence="1" id="KW-0472">Membrane</keyword>
<feature type="transmembrane region" description="Helical" evidence="1">
    <location>
        <begin position="13"/>
        <end position="38"/>
    </location>
</feature>
<gene>
    <name evidence="2" type="ORF">GCM10008917_16000</name>
</gene>